<organism evidence="1">
    <name type="scientific">Demequina capsici</name>
    <dbReference type="NCBI Taxonomy" id="3075620"/>
    <lineage>
        <taxon>Bacteria</taxon>
        <taxon>Bacillati</taxon>
        <taxon>Actinomycetota</taxon>
        <taxon>Actinomycetes</taxon>
        <taxon>Micrococcales</taxon>
        <taxon>Demequinaceae</taxon>
        <taxon>Demequina</taxon>
    </lineage>
</organism>
<name>A0AA96FB70_9MICO</name>
<reference evidence="1" key="1">
    <citation type="submission" date="2023-09" db="EMBL/GenBank/DDBJ databases">
        <title>Demequina sp. a novel bacteria isolated from Capsicum annuum.</title>
        <authorList>
            <person name="Humaira Z."/>
            <person name="Lee J."/>
            <person name="Cho D."/>
        </authorList>
    </citation>
    <scope>NUCLEOTIDE SEQUENCE</scope>
    <source>
        <strain evidence="1">PMTSA13</strain>
    </source>
</reference>
<gene>
    <name evidence="1" type="ORF">RN607_00745</name>
</gene>
<dbReference type="EMBL" id="CP134880">
    <property type="protein sequence ID" value="WNM27561.1"/>
    <property type="molecule type" value="Genomic_DNA"/>
</dbReference>
<evidence type="ECO:0000313" key="1">
    <source>
        <dbReference type="EMBL" id="WNM27561.1"/>
    </source>
</evidence>
<sequence length="150" mass="16195">MILSMLDDYMLAAGALAAATLAIWKVLIPAGRRLHAWAERGGRALDILNGSPEVIDPDRPGEILRPAIPDMGVRMTAVEGLLNEFVLRDLHANVQQAREAAEGAARDARKALRGVADLRAASEIWHAGELDVLTAIERNVAKPTTTEETL</sequence>
<proteinExistence type="predicted"/>
<accession>A0AA96FB70</accession>
<dbReference type="AlphaFoldDB" id="A0AA96FB70"/>
<protein>
    <submittedName>
        <fullName evidence="1">Uncharacterized protein</fullName>
    </submittedName>
</protein>
<dbReference type="KEGG" id="dcp:RN607_00745"/>
<dbReference type="RefSeq" id="WP_313543657.1">
    <property type="nucleotide sequence ID" value="NZ_CP134880.1"/>
</dbReference>
<dbReference type="Proteomes" id="UP001303408">
    <property type="component" value="Chromosome"/>
</dbReference>